<feature type="compositionally biased region" description="Basic and acidic residues" evidence="6">
    <location>
        <begin position="404"/>
        <end position="414"/>
    </location>
</feature>
<dbReference type="SMART" id="SM00487">
    <property type="entry name" value="DEXDc"/>
    <property type="match status" value="1"/>
</dbReference>
<dbReference type="EMBL" id="WBZC01000057">
    <property type="protein sequence ID" value="KAB3531316.1"/>
    <property type="molecule type" value="Genomic_DNA"/>
</dbReference>
<dbReference type="RefSeq" id="WP_151862034.1">
    <property type="nucleotide sequence ID" value="NZ_WBZC01000057.1"/>
</dbReference>
<dbReference type="PANTHER" id="PTHR47959:SF13">
    <property type="entry name" value="ATP-DEPENDENT RNA HELICASE RHLE"/>
    <property type="match status" value="1"/>
</dbReference>
<keyword evidence="3 9" id="KW-0347">Helicase</keyword>
<evidence type="ECO:0000256" key="2">
    <source>
        <dbReference type="ARBA" id="ARBA00022801"/>
    </source>
</evidence>
<evidence type="ECO:0000256" key="4">
    <source>
        <dbReference type="ARBA" id="ARBA00022840"/>
    </source>
</evidence>
<organism evidence="9 10">
    <name type="scientific">Alkaliphilus pronyensis</name>
    <dbReference type="NCBI Taxonomy" id="1482732"/>
    <lineage>
        <taxon>Bacteria</taxon>
        <taxon>Bacillati</taxon>
        <taxon>Bacillota</taxon>
        <taxon>Clostridia</taxon>
        <taxon>Peptostreptococcales</taxon>
        <taxon>Natronincolaceae</taxon>
        <taxon>Alkaliphilus</taxon>
    </lineage>
</organism>
<evidence type="ECO:0000259" key="7">
    <source>
        <dbReference type="PROSITE" id="PS51192"/>
    </source>
</evidence>
<keyword evidence="1" id="KW-0547">Nucleotide-binding</keyword>
<dbReference type="GO" id="GO:0003676">
    <property type="term" value="F:nucleic acid binding"/>
    <property type="evidence" value="ECO:0007669"/>
    <property type="project" value="InterPro"/>
</dbReference>
<dbReference type="Proteomes" id="UP000432715">
    <property type="component" value="Unassembled WGS sequence"/>
</dbReference>
<feature type="domain" description="Helicase ATP-binding" evidence="7">
    <location>
        <begin position="34"/>
        <end position="204"/>
    </location>
</feature>
<dbReference type="CDD" id="cd00268">
    <property type="entry name" value="DEADc"/>
    <property type="match status" value="1"/>
</dbReference>
<dbReference type="InterPro" id="IPR027417">
    <property type="entry name" value="P-loop_NTPase"/>
</dbReference>
<evidence type="ECO:0000313" key="9">
    <source>
        <dbReference type="EMBL" id="KAB3531316.1"/>
    </source>
</evidence>
<dbReference type="GO" id="GO:0005524">
    <property type="term" value="F:ATP binding"/>
    <property type="evidence" value="ECO:0007669"/>
    <property type="project" value="UniProtKB-KW"/>
</dbReference>
<reference evidence="9 10" key="1">
    <citation type="submission" date="2019-10" db="EMBL/GenBank/DDBJ databases">
        <title>Alkaliphilus serpentinus sp. nov. and Alkaliphilus pronyensis sp. nov., two novel anaerobic alkaliphilic species isolated from the serpentinized-hosted hydrothermal field of the Prony Bay (New Caledonia).</title>
        <authorList>
            <person name="Postec A."/>
        </authorList>
    </citation>
    <scope>NUCLEOTIDE SEQUENCE [LARGE SCALE GENOMIC DNA]</scope>
    <source>
        <strain evidence="9 10">LacV</strain>
    </source>
</reference>
<dbReference type="InterPro" id="IPR044742">
    <property type="entry name" value="DEAD/DEAH_RhlB"/>
</dbReference>
<evidence type="ECO:0000256" key="1">
    <source>
        <dbReference type="ARBA" id="ARBA00022741"/>
    </source>
</evidence>
<keyword evidence="4" id="KW-0067">ATP-binding</keyword>
<feature type="compositionally biased region" description="Basic residues" evidence="6">
    <location>
        <begin position="423"/>
        <end position="434"/>
    </location>
</feature>
<dbReference type="InterPro" id="IPR011545">
    <property type="entry name" value="DEAD/DEAH_box_helicase_dom"/>
</dbReference>
<name>A0A6I0F5F6_9FIRM</name>
<feature type="region of interest" description="Disordered" evidence="6">
    <location>
        <begin position="369"/>
        <end position="434"/>
    </location>
</feature>
<dbReference type="PANTHER" id="PTHR47959">
    <property type="entry name" value="ATP-DEPENDENT RNA HELICASE RHLE-RELATED"/>
    <property type="match status" value="1"/>
</dbReference>
<dbReference type="PROSITE" id="PS51192">
    <property type="entry name" value="HELICASE_ATP_BIND_1"/>
    <property type="match status" value="1"/>
</dbReference>
<dbReference type="Pfam" id="PF00271">
    <property type="entry name" value="Helicase_C"/>
    <property type="match status" value="1"/>
</dbReference>
<keyword evidence="2" id="KW-0378">Hydrolase</keyword>
<evidence type="ECO:0000256" key="6">
    <source>
        <dbReference type="SAM" id="MobiDB-lite"/>
    </source>
</evidence>
<dbReference type="Pfam" id="PF00270">
    <property type="entry name" value="DEAD"/>
    <property type="match status" value="1"/>
</dbReference>
<dbReference type="GO" id="GO:0005829">
    <property type="term" value="C:cytosol"/>
    <property type="evidence" value="ECO:0007669"/>
    <property type="project" value="TreeGrafter"/>
</dbReference>
<evidence type="ECO:0000259" key="8">
    <source>
        <dbReference type="PROSITE" id="PS51194"/>
    </source>
</evidence>
<dbReference type="GO" id="GO:0003724">
    <property type="term" value="F:RNA helicase activity"/>
    <property type="evidence" value="ECO:0007669"/>
    <property type="project" value="TreeGrafter"/>
</dbReference>
<proteinExistence type="inferred from homology"/>
<dbReference type="OrthoDB" id="9805696at2"/>
<gene>
    <name evidence="9" type="ORF">F8154_12915</name>
</gene>
<dbReference type="InterPro" id="IPR050079">
    <property type="entry name" value="DEAD_box_RNA_helicase"/>
</dbReference>
<evidence type="ECO:0000313" key="10">
    <source>
        <dbReference type="Proteomes" id="UP000432715"/>
    </source>
</evidence>
<evidence type="ECO:0000256" key="3">
    <source>
        <dbReference type="ARBA" id="ARBA00022806"/>
    </source>
</evidence>
<dbReference type="AlphaFoldDB" id="A0A6I0F5F6"/>
<dbReference type="CDD" id="cd18787">
    <property type="entry name" value="SF2_C_DEAD"/>
    <property type="match status" value="1"/>
</dbReference>
<keyword evidence="10" id="KW-1185">Reference proteome</keyword>
<dbReference type="GO" id="GO:0016787">
    <property type="term" value="F:hydrolase activity"/>
    <property type="evidence" value="ECO:0007669"/>
    <property type="project" value="UniProtKB-KW"/>
</dbReference>
<comment type="similarity">
    <text evidence="5">Belongs to the DEAD box helicase family.</text>
</comment>
<feature type="compositionally biased region" description="Basic and acidic residues" evidence="6">
    <location>
        <begin position="369"/>
        <end position="396"/>
    </location>
</feature>
<dbReference type="InterPro" id="IPR014001">
    <property type="entry name" value="Helicase_ATP-bd"/>
</dbReference>
<dbReference type="SUPFAM" id="SSF52540">
    <property type="entry name" value="P-loop containing nucleoside triphosphate hydrolases"/>
    <property type="match status" value="1"/>
</dbReference>
<comment type="caution">
    <text evidence="9">The sequence shown here is derived from an EMBL/GenBank/DDBJ whole genome shotgun (WGS) entry which is preliminary data.</text>
</comment>
<accession>A0A6I0F5F6</accession>
<protein>
    <submittedName>
        <fullName evidence="9">DEAD/DEAH box helicase</fullName>
    </submittedName>
</protein>
<dbReference type="PROSITE" id="PS51194">
    <property type="entry name" value="HELICASE_CTER"/>
    <property type="match status" value="1"/>
</dbReference>
<dbReference type="Gene3D" id="3.40.50.300">
    <property type="entry name" value="P-loop containing nucleotide triphosphate hydrolases"/>
    <property type="match status" value="2"/>
</dbReference>
<sequence length="434" mass="49307">MEKDFIKLDIDQEYVEKLKANGIIEPTAIQCKTIPELLMGRDVIAKAQTGTGKTLSFLLPIMKLMEKDNSSLQALIVTPTRELAIQIMSEAEKLADVKGFNILAAYGGQDVEKQLRRLKNNVHCVVATPGRLLDHLRRGSLSLSKLKILVLDEADQMLDMGFLNDVEAIISHTPHNRQTAFFSATMPPEIRKLANKYMSKPTEVSVEGTSITLKEIRQEVIETTDRSKQKALISVLNEYSPFLAIIFCRTKRRAKALNEGLIRQGFKSDELHGDLTQAKRERVMKSFRKAEIQFLVATDVAARGLDIEGITHIFNYDIPQDTESYIHRIGRTGRAGERGVAVTFITPKDRGTLSVIEKGIRMTISKSKFKDTNEEKEEKENKKSDKYNKTKNEAQSKKGKRTNKTKDYKDKESSTKANYIHKENRKNKKRRNHI</sequence>
<dbReference type="SMART" id="SM00490">
    <property type="entry name" value="HELICc"/>
    <property type="match status" value="1"/>
</dbReference>
<evidence type="ECO:0000256" key="5">
    <source>
        <dbReference type="ARBA" id="ARBA00038437"/>
    </source>
</evidence>
<dbReference type="InterPro" id="IPR001650">
    <property type="entry name" value="Helicase_C-like"/>
</dbReference>
<feature type="domain" description="Helicase C-terminal" evidence="8">
    <location>
        <begin position="215"/>
        <end position="375"/>
    </location>
</feature>